<sequence>MQRSLKASPQEDDINTIDAHLEYVKKALRWSINDLERFISLLKARVIAEELYVKSLSGISRLSSISEPEACPYFGQDKSTYELATFQYELSLDKVIKSRRDFILAMKAQIDVLTTVKDKQEQRRKTVKQHVADKNMDYTNYRTRDFIKVKKMYFSKCNELATIQQSVHDGGSSNSTNISSDSLEHTLSPVTTMDESRKSTDFDNDTDSSSISSIPDTASSHHTSSTTTSGVGNKKKMGGFMAQMRTQLAAAAAGSASDQAKQTARFAKIKKDIHDADIEYRHGVRYLEHLRKAQIETMNHAMKNVEVVFLDKAEATRSVLTSILNNEHATLLREASLIQGNKTRVESINPQLDVSLFKSEYQKKHFTNPEQIFYESYYNGVYKGKSNKGGPEQKRLNSFVLSDVLFGSSLDEYTLEHQRTVPLIVSKCIDAIEQMGGLQKEGIYRISGRQTNVDMLKTEFEKNEESCQPQAHYDVFTIASVLKIYLRELVVPLVPYSVSDRLIYSTVQNLQQRLAFLQHKISELSQSRRDTLKAVVCHLERVNAHAEINKMNLQNLSYMFTPAIFHDHNQAEHPGEWRSDLVFEDLVLHHDFVFAPIPRQQQQKDAQQRHRLSQQPQDATSPSTPVVHGQPNNFKDSPTAPDLASGPVTPSKSTNSTPSIKSRSRSSTLSQLNPPSTVSASPSVASLPKPVVNQPAQIPPPLASSESQSNPSIAPPQPPPLTKMHSFNAPLSTKDPASGPAFETVDMSKTHSSPSTPSTEQQRIQLDSPSPPSEPPKSQGGILRRATLKARNAIPPRQQSLRSKHGRPSVAAAPSEDSSRSLQDIPSSQALEGHTGVPSTNSSPSV</sequence>
<name>A0A163K3S9_ABSGL</name>
<feature type="compositionally biased region" description="Polar residues" evidence="2">
    <location>
        <begin position="613"/>
        <end position="636"/>
    </location>
</feature>
<evidence type="ECO:0000256" key="2">
    <source>
        <dbReference type="SAM" id="MobiDB-lite"/>
    </source>
</evidence>
<dbReference type="InterPro" id="IPR000198">
    <property type="entry name" value="RhoGAP_dom"/>
</dbReference>
<dbReference type="OrthoDB" id="79452at2759"/>
<feature type="compositionally biased region" description="Low complexity" evidence="2">
    <location>
        <begin position="656"/>
        <end position="692"/>
    </location>
</feature>
<protein>
    <recommendedName>
        <fullName evidence="3">Rho-GAP domain-containing protein</fullName>
    </recommendedName>
</protein>
<dbReference type="PANTHER" id="PTHR23176:SF134">
    <property type="entry name" value="RHO-TYPE GTPASE-ACTIVATING PROTEIN"/>
    <property type="match status" value="1"/>
</dbReference>
<gene>
    <name evidence="4" type="primary">ABSGL_11050.1 scaffold 12129</name>
</gene>
<keyword evidence="1" id="KW-0343">GTPase activation</keyword>
<dbReference type="InterPro" id="IPR008936">
    <property type="entry name" value="Rho_GTPase_activation_prot"/>
</dbReference>
<evidence type="ECO:0000313" key="5">
    <source>
        <dbReference type="Proteomes" id="UP000078561"/>
    </source>
</evidence>
<feature type="compositionally biased region" description="Low complexity" evidence="2">
    <location>
        <begin position="169"/>
        <end position="181"/>
    </location>
</feature>
<dbReference type="Gene3D" id="1.10.555.10">
    <property type="entry name" value="Rho GTPase activation protein"/>
    <property type="match status" value="1"/>
</dbReference>
<dbReference type="GO" id="GO:0007165">
    <property type="term" value="P:signal transduction"/>
    <property type="evidence" value="ECO:0007669"/>
    <property type="project" value="InterPro"/>
</dbReference>
<reference evidence="4" key="1">
    <citation type="submission" date="2016-04" db="EMBL/GenBank/DDBJ databases">
        <authorList>
            <person name="Evans L.H."/>
            <person name="Alamgir A."/>
            <person name="Owens N."/>
            <person name="Weber N.D."/>
            <person name="Virtaneva K."/>
            <person name="Barbian K."/>
            <person name="Babar A."/>
            <person name="Rosenke K."/>
        </authorList>
    </citation>
    <scope>NUCLEOTIDE SEQUENCE [LARGE SCALE GENOMIC DNA]</scope>
    <source>
        <strain evidence="4">CBS 101.48</strain>
    </source>
</reference>
<dbReference type="SUPFAM" id="SSF103657">
    <property type="entry name" value="BAR/IMD domain-like"/>
    <property type="match status" value="1"/>
</dbReference>
<dbReference type="PANTHER" id="PTHR23176">
    <property type="entry name" value="RHO/RAC/CDC GTPASE-ACTIVATING PROTEIN"/>
    <property type="match status" value="1"/>
</dbReference>
<dbReference type="STRING" id="4829.A0A163K3S9"/>
<dbReference type="EMBL" id="LT554433">
    <property type="protein sequence ID" value="SAM05181.1"/>
    <property type="molecule type" value="Genomic_DNA"/>
</dbReference>
<accession>A0A163K3S9</accession>
<feature type="domain" description="Rho-GAP" evidence="3">
    <location>
        <begin position="408"/>
        <end position="594"/>
    </location>
</feature>
<feature type="region of interest" description="Disordered" evidence="2">
    <location>
        <begin position="166"/>
        <end position="236"/>
    </location>
</feature>
<dbReference type="InParanoid" id="A0A163K3S9"/>
<dbReference type="SUPFAM" id="SSF48350">
    <property type="entry name" value="GTPase activation domain, GAP"/>
    <property type="match status" value="1"/>
</dbReference>
<proteinExistence type="predicted"/>
<dbReference type="Proteomes" id="UP000078561">
    <property type="component" value="Unassembled WGS sequence"/>
</dbReference>
<dbReference type="SMART" id="SM00324">
    <property type="entry name" value="RhoGAP"/>
    <property type="match status" value="1"/>
</dbReference>
<dbReference type="Gene3D" id="1.20.1270.60">
    <property type="entry name" value="Arfaptin homology (AH) domain/BAR domain"/>
    <property type="match status" value="1"/>
</dbReference>
<evidence type="ECO:0000256" key="1">
    <source>
        <dbReference type="ARBA" id="ARBA00022468"/>
    </source>
</evidence>
<evidence type="ECO:0000259" key="3">
    <source>
        <dbReference type="PROSITE" id="PS50238"/>
    </source>
</evidence>
<evidence type="ECO:0000313" key="4">
    <source>
        <dbReference type="EMBL" id="SAM05181.1"/>
    </source>
</evidence>
<dbReference type="OMA" id="NAHAEIN"/>
<feature type="region of interest" description="Disordered" evidence="2">
    <location>
        <begin position="600"/>
        <end position="846"/>
    </location>
</feature>
<dbReference type="Pfam" id="PF00620">
    <property type="entry name" value="RhoGAP"/>
    <property type="match status" value="1"/>
</dbReference>
<feature type="compositionally biased region" description="Low complexity" evidence="2">
    <location>
        <begin position="207"/>
        <end position="229"/>
    </location>
</feature>
<feature type="compositionally biased region" description="Polar residues" evidence="2">
    <location>
        <begin position="820"/>
        <end position="830"/>
    </location>
</feature>
<feature type="compositionally biased region" description="Polar residues" evidence="2">
    <location>
        <begin position="837"/>
        <end position="846"/>
    </location>
</feature>
<dbReference type="CDD" id="cd00159">
    <property type="entry name" value="RhoGAP"/>
    <property type="match status" value="1"/>
</dbReference>
<dbReference type="AlphaFoldDB" id="A0A163K3S9"/>
<dbReference type="PROSITE" id="PS50238">
    <property type="entry name" value="RHOGAP"/>
    <property type="match status" value="1"/>
</dbReference>
<dbReference type="InterPro" id="IPR050729">
    <property type="entry name" value="Rho-GAP"/>
</dbReference>
<organism evidence="4">
    <name type="scientific">Absidia glauca</name>
    <name type="common">Pin mould</name>
    <dbReference type="NCBI Taxonomy" id="4829"/>
    <lineage>
        <taxon>Eukaryota</taxon>
        <taxon>Fungi</taxon>
        <taxon>Fungi incertae sedis</taxon>
        <taxon>Mucoromycota</taxon>
        <taxon>Mucoromycotina</taxon>
        <taxon>Mucoromycetes</taxon>
        <taxon>Mucorales</taxon>
        <taxon>Cunninghamellaceae</taxon>
        <taxon>Absidia</taxon>
    </lineage>
</organism>
<keyword evidence="5" id="KW-1185">Reference proteome</keyword>
<dbReference type="GO" id="GO:0005737">
    <property type="term" value="C:cytoplasm"/>
    <property type="evidence" value="ECO:0007669"/>
    <property type="project" value="TreeGrafter"/>
</dbReference>
<dbReference type="InterPro" id="IPR027267">
    <property type="entry name" value="AH/BAR_dom_sf"/>
</dbReference>
<dbReference type="GO" id="GO:0005096">
    <property type="term" value="F:GTPase activator activity"/>
    <property type="evidence" value="ECO:0007669"/>
    <property type="project" value="UniProtKB-KW"/>
</dbReference>